<organism evidence="3 4">
    <name type="scientific">Nocardioides lentus</name>
    <dbReference type="NCBI Taxonomy" id="338077"/>
    <lineage>
        <taxon>Bacteria</taxon>
        <taxon>Bacillati</taxon>
        <taxon>Actinomycetota</taxon>
        <taxon>Actinomycetes</taxon>
        <taxon>Propionibacteriales</taxon>
        <taxon>Nocardioidaceae</taxon>
        <taxon>Nocardioides</taxon>
    </lineage>
</organism>
<comment type="caution">
    <text evidence="3">The sequence shown here is derived from an EMBL/GenBank/DDBJ whole genome shotgun (WGS) entry which is preliminary data.</text>
</comment>
<evidence type="ECO:0000259" key="2">
    <source>
        <dbReference type="Pfam" id="PF07859"/>
    </source>
</evidence>
<dbReference type="GO" id="GO:0016787">
    <property type="term" value="F:hydrolase activity"/>
    <property type="evidence" value="ECO:0007669"/>
    <property type="project" value="UniProtKB-KW"/>
</dbReference>
<gene>
    <name evidence="3" type="ORF">GCM10009737_02820</name>
</gene>
<evidence type="ECO:0000313" key="3">
    <source>
        <dbReference type="EMBL" id="GAA1905421.1"/>
    </source>
</evidence>
<dbReference type="Pfam" id="PF07859">
    <property type="entry name" value="Abhydrolase_3"/>
    <property type="match status" value="1"/>
</dbReference>
<evidence type="ECO:0000313" key="4">
    <source>
        <dbReference type="Proteomes" id="UP001501612"/>
    </source>
</evidence>
<reference evidence="4" key="1">
    <citation type="journal article" date="2019" name="Int. J. Syst. Evol. Microbiol.">
        <title>The Global Catalogue of Microorganisms (GCM) 10K type strain sequencing project: providing services to taxonomists for standard genome sequencing and annotation.</title>
        <authorList>
            <consortium name="The Broad Institute Genomics Platform"/>
            <consortium name="The Broad Institute Genome Sequencing Center for Infectious Disease"/>
            <person name="Wu L."/>
            <person name="Ma J."/>
        </authorList>
    </citation>
    <scope>NUCLEOTIDE SEQUENCE [LARGE SCALE GENOMIC DNA]</scope>
    <source>
        <strain evidence="4">JCM 14046</strain>
    </source>
</reference>
<dbReference type="EMBL" id="BAAAMY010000001">
    <property type="protein sequence ID" value="GAA1905421.1"/>
    <property type="molecule type" value="Genomic_DNA"/>
</dbReference>
<dbReference type="RefSeq" id="WP_344002655.1">
    <property type="nucleotide sequence ID" value="NZ_BAAAMY010000001.1"/>
</dbReference>
<name>A0ABP5A8G4_9ACTN</name>
<feature type="domain" description="Alpha/beta hydrolase fold-3" evidence="2">
    <location>
        <begin position="61"/>
        <end position="255"/>
    </location>
</feature>
<accession>A0ABP5A8G4</accession>
<dbReference type="InterPro" id="IPR029058">
    <property type="entry name" value="AB_hydrolase_fold"/>
</dbReference>
<keyword evidence="1 3" id="KW-0378">Hydrolase</keyword>
<dbReference type="InterPro" id="IPR013094">
    <property type="entry name" value="AB_hydrolase_3"/>
</dbReference>
<dbReference type="InterPro" id="IPR050300">
    <property type="entry name" value="GDXG_lipolytic_enzyme"/>
</dbReference>
<keyword evidence="4" id="KW-1185">Reference proteome</keyword>
<dbReference type="PANTHER" id="PTHR48081:SF8">
    <property type="entry name" value="ALPHA_BETA HYDROLASE FOLD-3 DOMAIN-CONTAINING PROTEIN-RELATED"/>
    <property type="match status" value="1"/>
</dbReference>
<sequence>MTPGDYAQAWLMHHTARFTVRYGRDLAFAGLDLPAPRSRRVPTRHGAVRVLEHGTGGPAYVHVHGGAWLMRYPQMDDWWCRYVAATAGVRVVNVDFSAGPHVTYPVAQEQCHDVAAAVAAEDGGTPVAIGGFSSGGGTAAAVALMARDTGSFAPRLQVLGVPVLDVAADPVGSGMISTRLRALVRRVYFPDVARRREPYASPLLAEDLSGLPPALVLTAERDSLRPDGDAYAARLAAAGVRVWHDVTPGADHYFLTEDPRRARSTMATISDEIRRHL</sequence>
<dbReference type="Gene3D" id="3.40.50.1820">
    <property type="entry name" value="alpha/beta hydrolase"/>
    <property type="match status" value="1"/>
</dbReference>
<evidence type="ECO:0000256" key="1">
    <source>
        <dbReference type="ARBA" id="ARBA00022801"/>
    </source>
</evidence>
<dbReference type="Proteomes" id="UP001501612">
    <property type="component" value="Unassembled WGS sequence"/>
</dbReference>
<protein>
    <submittedName>
        <fullName evidence="3">Alpha/beta hydrolase</fullName>
    </submittedName>
</protein>
<dbReference type="SUPFAM" id="SSF53474">
    <property type="entry name" value="alpha/beta-Hydrolases"/>
    <property type="match status" value="1"/>
</dbReference>
<proteinExistence type="predicted"/>
<dbReference type="PANTHER" id="PTHR48081">
    <property type="entry name" value="AB HYDROLASE SUPERFAMILY PROTEIN C4A8.06C"/>
    <property type="match status" value="1"/>
</dbReference>